<feature type="transmembrane region" description="Helical" evidence="1">
    <location>
        <begin position="365"/>
        <end position="386"/>
    </location>
</feature>
<feature type="transmembrane region" description="Helical" evidence="1">
    <location>
        <begin position="260"/>
        <end position="281"/>
    </location>
</feature>
<evidence type="ECO:0000313" key="3">
    <source>
        <dbReference type="Proteomes" id="UP000278981"/>
    </source>
</evidence>
<feature type="transmembrane region" description="Helical" evidence="1">
    <location>
        <begin position="221"/>
        <end position="254"/>
    </location>
</feature>
<keyword evidence="1" id="KW-1133">Transmembrane helix</keyword>
<dbReference type="Proteomes" id="UP000278981">
    <property type="component" value="Unassembled WGS sequence"/>
</dbReference>
<comment type="caution">
    <text evidence="2">The sequence shown here is derived from an EMBL/GenBank/DDBJ whole genome shotgun (WGS) entry which is preliminary data.</text>
</comment>
<sequence>MTVRVGRHAVGRHAVGRHAVGRTGTPVGPRTGRRALLALVVGGLSSGGNLLLAITVTRLESVSGLGQFALAFSFYIVGSGLVRSTVTDTVLATGVGVASAARRAILLGLVGGCLVCAAGAAYGSPYLLFAGLALPGLVLYDYTKAVAVGIGAPSAAMAQEIAWAALTGCAVLAGLLRVIHMPYVFALWAVGGGLIGVVVAARRRYALAPGWRVGRAETRVAAGFGAQFLLTTGSAQLALTAVALVAGTAVVGALSAGRTLLGPVNLVLSTATTLILPQLAGTRAESRAVRTRVAVRLALLVAAALLPLTIAVALLPDAVGKELLGANWTVARSLLVLLALESLLAVPAMIGFAGLRVEQASRRAIVLGILLGGLRVPAVVAGAVLFGAAGAAGALVLLALVSAVAWGGSYLLLLSDRAADRPPAVQPV</sequence>
<evidence type="ECO:0000313" key="2">
    <source>
        <dbReference type="EMBL" id="RQX08645.1"/>
    </source>
</evidence>
<evidence type="ECO:0008006" key="4">
    <source>
        <dbReference type="Google" id="ProtNLM"/>
    </source>
</evidence>
<feature type="transmembrane region" description="Helical" evidence="1">
    <location>
        <begin position="104"/>
        <end position="122"/>
    </location>
</feature>
<feature type="transmembrane region" description="Helical" evidence="1">
    <location>
        <begin position="334"/>
        <end position="353"/>
    </location>
</feature>
<name>A0A3N9X6C3_9ACTN</name>
<feature type="transmembrane region" description="Helical" evidence="1">
    <location>
        <begin position="392"/>
        <end position="413"/>
    </location>
</feature>
<feature type="transmembrane region" description="Helical" evidence="1">
    <location>
        <begin position="35"/>
        <end position="56"/>
    </location>
</feature>
<keyword evidence="1" id="KW-0472">Membrane</keyword>
<reference evidence="2 3" key="1">
    <citation type="submission" date="2018-04" db="EMBL/GenBank/DDBJ databases">
        <title>Micromonosporas from Atacama Desert.</title>
        <authorList>
            <person name="Carro L."/>
            <person name="Klenk H.-P."/>
            <person name="Goodfellow M."/>
        </authorList>
    </citation>
    <scope>NUCLEOTIDE SEQUENCE [LARGE SCALE GENOMIC DNA]</scope>
    <source>
        <strain evidence="2 3">LB19</strain>
    </source>
</reference>
<feature type="transmembrane region" description="Helical" evidence="1">
    <location>
        <begin position="185"/>
        <end position="201"/>
    </location>
</feature>
<gene>
    <name evidence="2" type="ORF">DDE19_34610</name>
</gene>
<protein>
    <recommendedName>
        <fullName evidence="4">Polysaccharide biosynthesis protein</fullName>
    </recommendedName>
</protein>
<feature type="transmembrane region" description="Helical" evidence="1">
    <location>
        <begin position="68"/>
        <end position="92"/>
    </location>
</feature>
<dbReference type="OrthoDB" id="3374597at2"/>
<dbReference type="AlphaFoldDB" id="A0A3N9X6C3"/>
<proteinExistence type="predicted"/>
<keyword evidence="1" id="KW-0812">Transmembrane</keyword>
<feature type="transmembrane region" description="Helical" evidence="1">
    <location>
        <begin position="293"/>
        <end position="314"/>
    </location>
</feature>
<evidence type="ECO:0000256" key="1">
    <source>
        <dbReference type="SAM" id="Phobius"/>
    </source>
</evidence>
<feature type="transmembrane region" description="Helical" evidence="1">
    <location>
        <begin position="128"/>
        <end position="149"/>
    </location>
</feature>
<organism evidence="2 3">
    <name type="scientific">Micromonospora ureilytica</name>
    <dbReference type="NCBI Taxonomy" id="709868"/>
    <lineage>
        <taxon>Bacteria</taxon>
        <taxon>Bacillati</taxon>
        <taxon>Actinomycetota</taxon>
        <taxon>Actinomycetes</taxon>
        <taxon>Micromonosporales</taxon>
        <taxon>Micromonosporaceae</taxon>
        <taxon>Micromonospora</taxon>
    </lineage>
</organism>
<accession>A0A3N9X6C3</accession>
<dbReference type="EMBL" id="QDGB01000439">
    <property type="protein sequence ID" value="RQX08645.1"/>
    <property type="molecule type" value="Genomic_DNA"/>
</dbReference>
<dbReference type="RefSeq" id="WP_124823449.1">
    <property type="nucleotide sequence ID" value="NZ_QDGB01000439.1"/>
</dbReference>
<feature type="transmembrane region" description="Helical" evidence="1">
    <location>
        <begin position="161"/>
        <end position="179"/>
    </location>
</feature>